<dbReference type="EMBL" id="UZAU01000023">
    <property type="status" value="NOT_ANNOTATED_CDS"/>
    <property type="molecule type" value="Genomic_DNA"/>
</dbReference>
<reference evidence="1" key="2">
    <citation type="submission" date="2021-03" db="UniProtKB">
        <authorList>
            <consortium name="EnsemblPlants"/>
        </authorList>
    </citation>
    <scope>IDENTIFICATION</scope>
</reference>
<reference evidence="1" key="1">
    <citation type="submission" date="2018-11" db="EMBL/GenBank/DDBJ databases">
        <authorList>
            <person name="Grassa J C."/>
        </authorList>
    </citation>
    <scope>NUCLEOTIDE SEQUENCE [LARGE SCALE GENOMIC DNA]</scope>
</reference>
<organism evidence="1 2">
    <name type="scientific">Cannabis sativa</name>
    <name type="common">Hemp</name>
    <name type="synonym">Marijuana</name>
    <dbReference type="NCBI Taxonomy" id="3483"/>
    <lineage>
        <taxon>Eukaryota</taxon>
        <taxon>Viridiplantae</taxon>
        <taxon>Streptophyta</taxon>
        <taxon>Embryophyta</taxon>
        <taxon>Tracheophyta</taxon>
        <taxon>Spermatophyta</taxon>
        <taxon>Magnoliopsida</taxon>
        <taxon>eudicotyledons</taxon>
        <taxon>Gunneridae</taxon>
        <taxon>Pentapetalae</taxon>
        <taxon>rosids</taxon>
        <taxon>fabids</taxon>
        <taxon>Rosales</taxon>
        <taxon>Cannabaceae</taxon>
        <taxon>Cannabis</taxon>
    </lineage>
</organism>
<dbReference type="EnsemblPlants" id="evm.model.01.1165">
    <property type="protein sequence ID" value="cds.evm.model.01.1165"/>
    <property type="gene ID" value="evm.TU.01.1165"/>
</dbReference>
<keyword evidence="2" id="KW-1185">Reference proteome</keyword>
<accession>A0A803NFV1</accession>
<dbReference type="Gramene" id="evm.model.01.1165">
    <property type="protein sequence ID" value="cds.evm.model.01.1165"/>
    <property type="gene ID" value="evm.TU.01.1165"/>
</dbReference>
<evidence type="ECO:0000313" key="2">
    <source>
        <dbReference type="Proteomes" id="UP000596661"/>
    </source>
</evidence>
<evidence type="ECO:0000313" key="1">
    <source>
        <dbReference type="EnsemblPlants" id="cds.evm.model.01.1165"/>
    </source>
</evidence>
<sequence length="86" mass="9460">MIHDIAEEACEVFDRIYGITNKGYEIVAAVSPFAIEEGIGEVSVKLKWSPLSRSDWCGLSQMVAMVAVVTVLDSLVGFNGYFNENQ</sequence>
<dbReference type="AlphaFoldDB" id="A0A803NFV1"/>
<proteinExistence type="predicted"/>
<dbReference type="Proteomes" id="UP000596661">
    <property type="component" value="Chromosome 1"/>
</dbReference>
<name>A0A803NFV1_CANSA</name>
<protein>
    <submittedName>
        <fullName evidence="1">Uncharacterized protein</fullName>
    </submittedName>
</protein>